<feature type="compositionally biased region" description="Acidic residues" evidence="7">
    <location>
        <begin position="1"/>
        <end position="10"/>
    </location>
</feature>
<keyword evidence="11" id="KW-1185">Reference proteome</keyword>
<evidence type="ECO:0000259" key="9">
    <source>
        <dbReference type="PROSITE" id="PS50929"/>
    </source>
</evidence>
<dbReference type="GO" id="GO:0140359">
    <property type="term" value="F:ABC-type transporter activity"/>
    <property type="evidence" value="ECO:0007669"/>
    <property type="project" value="InterPro"/>
</dbReference>
<protein>
    <recommendedName>
        <fullName evidence="9">ABC transmembrane type-1 domain-containing protein</fullName>
    </recommendedName>
</protein>
<sequence length="251" mass="28512">MSYEDDEDIPYIDGVKGYSPLKKRRTSSMSSNDKSSVGDLSVREEDKENLADGQVSPRIWKKYFTAGGSGLKLFMLFTVLILSQVVCSGSDYFSNYWTQQEYLRGLDEPTELTTYQCLYIYGILILCVVFMTVLRGYMFFSICMRASKVLHNRMFKSILNATMRFFDTNPSGRILNRFSKDMATLSGLSTIRARGLQDLVIKEFDNLQDVHSGAWHLTKSLNYAFGLWLDIVSCAFLTAVTFSFLVGDSSE</sequence>
<dbReference type="STRING" id="36166.T1GCD0"/>
<name>T1GCD0_MEGSC</name>
<dbReference type="InterPro" id="IPR050173">
    <property type="entry name" value="ABC_transporter_C-like"/>
</dbReference>
<reference evidence="11" key="1">
    <citation type="submission" date="2013-02" db="EMBL/GenBank/DDBJ databases">
        <authorList>
            <person name="Hughes D."/>
        </authorList>
    </citation>
    <scope>NUCLEOTIDE SEQUENCE</scope>
    <source>
        <strain>Durham</strain>
        <strain evidence="11">NC isolate 2 -- Noor lab</strain>
    </source>
</reference>
<dbReference type="PANTHER" id="PTHR24223">
    <property type="entry name" value="ATP-BINDING CASSETTE SUB-FAMILY C"/>
    <property type="match status" value="1"/>
</dbReference>
<evidence type="ECO:0000256" key="4">
    <source>
        <dbReference type="ARBA" id="ARBA00022840"/>
    </source>
</evidence>
<feature type="transmembrane region" description="Helical" evidence="8">
    <location>
        <begin position="225"/>
        <end position="246"/>
    </location>
</feature>
<dbReference type="PANTHER" id="PTHR24223:SF415">
    <property type="entry name" value="FI20190P1"/>
    <property type="match status" value="1"/>
</dbReference>
<evidence type="ECO:0000256" key="5">
    <source>
        <dbReference type="ARBA" id="ARBA00022989"/>
    </source>
</evidence>
<dbReference type="SUPFAM" id="SSF90123">
    <property type="entry name" value="ABC transporter transmembrane region"/>
    <property type="match status" value="1"/>
</dbReference>
<proteinExistence type="predicted"/>
<dbReference type="Pfam" id="PF00664">
    <property type="entry name" value="ABC_membrane"/>
    <property type="match status" value="1"/>
</dbReference>
<evidence type="ECO:0000256" key="7">
    <source>
        <dbReference type="SAM" id="MobiDB-lite"/>
    </source>
</evidence>
<keyword evidence="5 8" id="KW-1133">Transmembrane helix</keyword>
<feature type="transmembrane region" description="Helical" evidence="8">
    <location>
        <begin position="118"/>
        <end position="140"/>
    </location>
</feature>
<dbReference type="GO" id="GO:0005524">
    <property type="term" value="F:ATP binding"/>
    <property type="evidence" value="ECO:0007669"/>
    <property type="project" value="UniProtKB-KW"/>
</dbReference>
<keyword evidence="3" id="KW-0547">Nucleotide-binding</keyword>
<keyword evidence="6 8" id="KW-0472">Membrane</keyword>
<dbReference type="Gene3D" id="1.20.1560.10">
    <property type="entry name" value="ABC transporter type 1, transmembrane domain"/>
    <property type="match status" value="1"/>
</dbReference>
<dbReference type="InterPro" id="IPR036640">
    <property type="entry name" value="ABC1_TM_sf"/>
</dbReference>
<dbReference type="GO" id="GO:0016020">
    <property type="term" value="C:membrane"/>
    <property type="evidence" value="ECO:0007669"/>
    <property type="project" value="InterPro"/>
</dbReference>
<evidence type="ECO:0000313" key="11">
    <source>
        <dbReference type="Proteomes" id="UP000015102"/>
    </source>
</evidence>
<evidence type="ECO:0000256" key="2">
    <source>
        <dbReference type="ARBA" id="ARBA00022692"/>
    </source>
</evidence>
<dbReference type="OMA" id="RVIHANM"/>
<dbReference type="EMBL" id="CAQQ02023482">
    <property type="status" value="NOT_ANNOTATED_CDS"/>
    <property type="molecule type" value="Genomic_DNA"/>
</dbReference>
<dbReference type="Proteomes" id="UP000015102">
    <property type="component" value="Unassembled WGS sequence"/>
</dbReference>
<keyword evidence="2 8" id="KW-0812">Transmembrane</keyword>
<evidence type="ECO:0000256" key="3">
    <source>
        <dbReference type="ARBA" id="ARBA00022741"/>
    </source>
</evidence>
<dbReference type="HOGENOM" id="CLU_1108160_0_0_1"/>
<dbReference type="PROSITE" id="PS50929">
    <property type="entry name" value="ABC_TM1F"/>
    <property type="match status" value="1"/>
</dbReference>
<dbReference type="EMBL" id="CAQQ02023481">
    <property type="status" value="NOT_ANNOTATED_CDS"/>
    <property type="molecule type" value="Genomic_DNA"/>
</dbReference>
<accession>T1GCD0</accession>
<feature type="region of interest" description="Disordered" evidence="7">
    <location>
        <begin position="1"/>
        <end position="49"/>
    </location>
</feature>
<reference evidence="10" key="2">
    <citation type="submission" date="2015-06" db="UniProtKB">
        <authorList>
            <consortium name="EnsemblMetazoa"/>
        </authorList>
    </citation>
    <scope>IDENTIFICATION</scope>
</reference>
<evidence type="ECO:0000313" key="10">
    <source>
        <dbReference type="EnsemblMetazoa" id="MESCA000940-PA"/>
    </source>
</evidence>
<evidence type="ECO:0000256" key="6">
    <source>
        <dbReference type="ARBA" id="ARBA00023136"/>
    </source>
</evidence>
<organism evidence="10 11">
    <name type="scientific">Megaselia scalaris</name>
    <name type="common">Humpbacked fly</name>
    <name type="synonym">Phora scalaris</name>
    <dbReference type="NCBI Taxonomy" id="36166"/>
    <lineage>
        <taxon>Eukaryota</taxon>
        <taxon>Metazoa</taxon>
        <taxon>Ecdysozoa</taxon>
        <taxon>Arthropoda</taxon>
        <taxon>Hexapoda</taxon>
        <taxon>Insecta</taxon>
        <taxon>Pterygota</taxon>
        <taxon>Neoptera</taxon>
        <taxon>Endopterygota</taxon>
        <taxon>Diptera</taxon>
        <taxon>Brachycera</taxon>
        <taxon>Muscomorpha</taxon>
        <taxon>Platypezoidea</taxon>
        <taxon>Phoridae</taxon>
        <taxon>Megaseliini</taxon>
        <taxon>Megaselia</taxon>
    </lineage>
</organism>
<dbReference type="InterPro" id="IPR011527">
    <property type="entry name" value="ABC1_TM_dom"/>
</dbReference>
<dbReference type="EMBL" id="CAQQ02023484">
    <property type="status" value="NOT_ANNOTATED_CDS"/>
    <property type="molecule type" value="Genomic_DNA"/>
</dbReference>
<dbReference type="AlphaFoldDB" id="T1GCD0"/>
<keyword evidence="4" id="KW-0067">ATP-binding</keyword>
<evidence type="ECO:0000256" key="8">
    <source>
        <dbReference type="SAM" id="Phobius"/>
    </source>
</evidence>
<feature type="domain" description="ABC transmembrane type-1" evidence="9">
    <location>
        <begin position="73"/>
        <end position="188"/>
    </location>
</feature>
<keyword evidence="1" id="KW-0813">Transport</keyword>
<evidence type="ECO:0000256" key="1">
    <source>
        <dbReference type="ARBA" id="ARBA00022448"/>
    </source>
</evidence>
<dbReference type="EnsemblMetazoa" id="MESCA000940-RA">
    <property type="protein sequence ID" value="MESCA000940-PA"/>
    <property type="gene ID" value="MESCA000940"/>
</dbReference>
<feature type="transmembrane region" description="Helical" evidence="8">
    <location>
        <begin position="63"/>
        <end position="86"/>
    </location>
</feature>
<dbReference type="EMBL" id="CAQQ02023483">
    <property type="status" value="NOT_ANNOTATED_CDS"/>
    <property type="molecule type" value="Genomic_DNA"/>
</dbReference>